<dbReference type="VEuPathDB" id="VectorBase:HLOH_058912"/>
<dbReference type="Proteomes" id="UP000821853">
    <property type="component" value="Unassembled WGS sequence"/>
</dbReference>
<comment type="caution">
    <text evidence="2">The sequence shown here is derived from an EMBL/GenBank/DDBJ whole genome shotgun (WGS) entry which is preliminary data.</text>
</comment>
<organism evidence="2 3">
    <name type="scientific">Haemaphysalis longicornis</name>
    <name type="common">Bush tick</name>
    <dbReference type="NCBI Taxonomy" id="44386"/>
    <lineage>
        <taxon>Eukaryota</taxon>
        <taxon>Metazoa</taxon>
        <taxon>Ecdysozoa</taxon>
        <taxon>Arthropoda</taxon>
        <taxon>Chelicerata</taxon>
        <taxon>Arachnida</taxon>
        <taxon>Acari</taxon>
        <taxon>Parasitiformes</taxon>
        <taxon>Ixodida</taxon>
        <taxon>Ixodoidea</taxon>
        <taxon>Ixodidae</taxon>
        <taxon>Haemaphysalinae</taxon>
        <taxon>Haemaphysalis</taxon>
    </lineage>
</organism>
<evidence type="ECO:0000313" key="3">
    <source>
        <dbReference type="Proteomes" id="UP000821853"/>
    </source>
</evidence>
<proteinExistence type="predicted"/>
<accession>A0A9J6GU24</accession>
<feature type="region of interest" description="Disordered" evidence="1">
    <location>
        <begin position="168"/>
        <end position="226"/>
    </location>
</feature>
<protein>
    <submittedName>
        <fullName evidence="2">Uncharacterized protein</fullName>
    </submittedName>
</protein>
<reference evidence="2 3" key="1">
    <citation type="journal article" date="2020" name="Cell">
        <title>Large-Scale Comparative Analyses of Tick Genomes Elucidate Their Genetic Diversity and Vector Capacities.</title>
        <authorList>
            <consortium name="Tick Genome and Microbiome Consortium (TIGMIC)"/>
            <person name="Jia N."/>
            <person name="Wang J."/>
            <person name="Shi W."/>
            <person name="Du L."/>
            <person name="Sun Y."/>
            <person name="Zhan W."/>
            <person name="Jiang J.F."/>
            <person name="Wang Q."/>
            <person name="Zhang B."/>
            <person name="Ji P."/>
            <person name="Bell-Sakyi L."/>
            <person name="Cui X.M."/>
            <person name="Yuan T.T."/>
            <person name="Jiang B.G."/>
            <person name="Yang W.F."/>
            <person name="Lam T.T."/>
            <person name="Chang Q.C."/>
            <person name="Ding S.J."/>
            <person name="Wang X.J."/>
            <person name="Zhu J.G."/>
            <person name="Ruan X.D."/>
            <person name="Zhao L."/>
            <person name="Wei J.T."/>
            <person name="Ye R.Z."/>
            <person name="Que T.C."/>
            <person name="Du C.H."/>
            <person name="Zhou Y.H."/>
            <person name="Cheng J.X."/>
            <person name="Dai P.F."/>
            <person name="Guo W.B."/>
            <person name="Han X.H."/>
            <person name="Huang E.J."/>
            <person name="Li L.F."/>
            <person name="Wei W."/>
            <person name="Gao Y.C."/>
            <person name="Liu J.Z."/>
            <person name="Shao H.Z."/>
            <person name="Wang X."/>
            <person name="Wang C.C."/>
            <person name="Yang T.C."/>
            <person name="Huo Q.B."/>
            <person name="Li W."/>
            <person name="Chen H.Y."/>
            <person name="Chen S.E."/>
            <person name="Zhou L.G."/>
            <person name="Ni X.B."/>
            <person name="Tian J.H."/>
            <person name="Sheng Y."/>
            <person name="Liu T."/>
            <person name="Pan Y.S."/>
            <person name="Xia L.Y."/>
            <person name="Li J."/>
            <person name="Zhao F."/>
            <person name="Cao W.C."/>
        </authorList>
    </citation>
    <scope>NUCLEOTIDE SEQUENCE [LARGE SCALE GENOMIC DNA]</scope>
    <source>
        <strain evidence="2">HaeL-2018</strain>
    </source>
</reference>
<dbReference type="AlphaFoldDB" id="A0A9J6GU24"/>
<evidence type="ECO:0000313" key="2">
    <source>
        <dbReference type="EMBL" id="KAH9377812.1"/>
    </source>
</evidence>
<feature type="compositionally biased region" description="Basic residues" evidence="1">
    <location>
        <begin position="172"/>
        <end position="187"/>
    </location>
</feature>
<name>A0A9J6GU24_HAELO</name>
<dbReference type="EMBL" id="JABSTR010000008">
    <property type="protein sequence ID" value="KAH9377812.1"/>
    <property type="molecule type" value="Genomic_DNA"/>
</dbReference>
<sequence>MDVVEVEGESISPEDFSREAGWITSHHRKRVKALEKLSQSLEQDDAGLPKSSGVKGQMTIAQHQRGRSSSSRRRQQRAPRVRDLPKEDVKIVLRPRDGLDLARCSQALLKDGVLRAANFKAEEVDEDTLRVNTLRNIVVVSTPSLERAPRLQQTQRRATGLQIALETGTTTKRLHLERRTGKKRQQRGKTGAARQGTELEQDQGSADSGGILGRNQGKLGERGLST</sequence>
<evidence type="ECO:0000256" key="1">
    <source>
        <dbReference type="SAM" id="MobiDB-lite"/>
    </source>
</evidence>
<keyword evidence="3" id="KW-1185">Reference proteome</keyword>
<gene>
    <name evidence="2" type="ORF">HPB48_020410</name>
</gene>
<feature type="region of interest" description="Disordered" evidence="1">
    <location>
        <begin position="41"/>
        <end position="83"/>
    </location>
</feature>
<feature type="compositionally biased region" description="Basic residues" evidence="1">
    <location>
        <begin position="64"/>
        <end position="79"/>
    </location>
</feature>